<evidence type="ECO:0000313" key="2">
    <source>
        <dbReference type="EMBL" id="MFD1237779.1"/>
    </source>
</evidence>
<gene>
    <name evidence="2" type="ORF">ACFQ34_31225</name>
</gene>
<accession>A0ABW3VTX6</accession>
<dbReference type="EMBL" id="JBHTMB010000309">
    <property type="protein sequence ID" value="MFD1237779.1"/>
    <property type="molecule type" value="Genomic_DNA"/>
</dbReference>
<evidence type="ECO:0000313" key="3">
    <source>
        <dbReference type="Proteomes" id="UP001597182"/>
    </source>
</evidence>
<evidence type="ECO:0008006" key="4">
    <source>
        <dbReference type="Google" id="ProtNLM"/>
    </source>
</evidence>
<sequence>MTPALLDAGRAGDVAAARAALDAGADPPGGPDRPLVVAAGDEPS</sequence>
<comment type="caution">
    <text evidence="2">The sequence shown here is derived from an EMBL/GenBank/DDBJ whole genome shotgun (WGS) entry which is preliminary data.</text>
</comment>
<dbReference type="RefSeq" id="WP_339123709.1">
    <property type="nucleotide sequence ID" value="NZ_BAABKS010000005.1"/>
</dbReference>
<name>A0ABW3VTX6_9PSEU</name>
<dbReference type="Proteomes" id="UP001597182">
    <property type="component" value="Unassembled WGS sequence"/>
</dbReference>
<protein>
    <recommendedName>
        <fullName evidence="4">Ankyrin repeat protein</fullName>
    </recommendedName>
</protein>
<evidence type="ECO:0000256" key="1">
    <source>
        <dbReference type="SAM" id="MobiDB-lite"/>
    </source>
</evidence>
<proteinExistence type="predicted"/>
<reference evidence="3" key="1">
    <citation type="journal article" date="2019" name="Int. J. Syst. Evol. Microbiol.">
        <title>The Global Catalogue of Microorganisms (GCM) 10K type strain sequencing project: providing services to taxonomists for standard genome sequencing and annotation.</title>
        <authorList>
            <consortium name="The Broad Institute Genomics Platform"/>
            <consortium name="The Broad Institute Genome Sequencing Center for Infectious Disease"/>
            <person name="Wu L."/>
            <person name="Ma J."/>
        </authorList>
    </citation>
    <scope>NUCLEOTIDE SEQUENCE [LARGE SCALE GENOMIC DNA]</scope>
    <source>
        <strain evidence="3">CCUG 49018</strain>
    </source>
</reference>
<keyword evidence="3" id="KW-1185">Reference proteome</keyword>
<organism evidence="2 3">
    <name type="scientific">Pseudonocardia benzenivorans</name>
    <dbReference type="NCBI Taxonomy" id="228005"/>
    <lineage>
        <taxon>Bacteria</taxon>
        <taxon>Bacillati</taxon>
        <taxon>Actinomycetota</taxon>
        <taxon>Actinomycetes</taxon>
        <taxon>Pseudonocardiales</taxon>
        <taxon>Pseudonocardiaceae</taxon>
        <taxon>Pseudonocardia</taxon>
    </lineage>
</organism>
<feature type="region of interest" description="Disordered" evidence="1">
    <location>
        <begin position="22"/>
        <end position="44"/>
    </location>
</feature>